<feature type="chain" id="PRO_5046397212" description="WG repeat-containing protein" evidence="1">
    <location>
        <begin position="37"/>
        <end position="331"/>
    </location>
</feature>
<comment type="caution">
    <text evidence="2">The sequence shown here is derived from an EMBL/GenBank/DDBJ whole genome shotgun (WGS) entry which is preliminary data.</text>
</comment>
<evidence type="ECO:0000256" key="1">
    <source>
        <dbReference type="SAM" id="SignalP"/>
    </source>
</evidence>
<protein>
    <recommendedName>
        <fullName evidence="4">WG repeat-containing protein</fullName>
    </recommendedName>
</protein>
<gene>
    <name evidence="2" type="ORF">AB6713_16745</name>
</gene>
<reference evidence="2 3" key="1">
    <citation type="submission" date="2024-07" db="EMBL/GenBank/DDBJ databases">
        <title>Luteimonas salilacus sp. nov., isolated from the shore soil of Salt Lake in Tibet of China.</title>
        <authorList>
            <person name="Zhang X."/>
            <person name="Li A."/>
        </authorList>
    </citation>
    <scope>NUCLEOTIDE SEQUENCE [LARGE SCALE GENOMIC DNA]</scope>
    <source>
        <strain evidence="2 3">B3-2-R+30</strain>
    </source>
</reference>
<feature type="signal peptide" evidence="1">
    <location>
        <begin position="1"/>
        <end position="36"/>
    </location>
</feature>
<name>A0ABV4HU12_9GAMM</name>
<keyword evidence="1" id="KW-0732">Signal</keyword>
<evidence type="ECO:0000313" key="3">
    <source>
        <dbReference type="Proteomes" id="UP001566331"/>
    </source>
</evidence>
<proteinExistence type="predicted"/>
<keyword evidence="3" id="KW-1185">Reference proteome</keyword>
<accession>A0ABV4HU12</accession>
<sequence>MSHDMAKVETPRFQRRFLPYLCSFFVAAFPAFSAYADPMPSAECIGCSETVKETRAKQVAQALKPYPRPGDYFDVAVYDFNGNKVDVYYVGWYATGQEGRPYRWFVQKGTTPTAIVNAFAAARTAYQRNGNSLEFMFDENGYIPPADGGSNYTLADGVISSEPDCRDVPDTVRTAYDVIRDSAYKNQLVSEIKGSMTRIDWLNRFYYDSLPAMAFVGGLFSLDYRYLNTGNHRVFLDGSSIRFHYDYAKRDLEVTPGTAKLCGGYELPEEAKEIPSKIWRFQGERGMYRFIGYAGDLGAGSTLIGTGNVTYRCEGGERNGRVWITCTKGFN</sequence>
<dbReference type="Proteomes" id="UP001566331">
    <property type="component" value="Unassembled WGS sequence"/>
</dbReference>
<dbReference type="RefSeq" id="WP_370565221.1">
    <property type="nucleotide sequence ID" value="NZ_JBFWIB010000014.1"/>
</dbReference>
<dbReference type="EMBL" id="JBFWIC010000030">
    <property type="protein sequence ID" value="MEZ0476249.1"/>
    <property type="molecule type" value="Genomic_DNA"/>
</dbReference>
<evidence type="ECO:0008006" key="4">
    <source>
        <dbReference type="Google" id="ProtNLM"/>
    </source>
</evidence>
<organism evidence="2 3">
    <name type="scientific">Luteimonas salinilitoris</name>
    <dbReference type="NCBI Taxonomy" id="3237697"/>
    <lineage>
        <taxon>Bacteria</taxon>
        <taxon>Pseudomonadati</taxon>
        <taxon>Pseudomonadota</taxon>
        <taxon>Gammaproteobacteria</taxon>
        <taxon>Lysobacterales</taxon>
        <taxon>Lysobacteraceae</taxon>
        <taxon>Luteimonas</taxon>
    </lineage>
</organism>
<evidence type="ECO:0000313" key="2">
    <source>
        <dbReference type="EMBL" id="MEZ0476249.1"/>
    </source>
</evidence>